<evidence type="ECO:0000313" key="1">
    <source>
        <dbReference type="EMBL" id="KAL0570453.1"/>
    </source>
</evidence>
<keyword evidence="2" id="KW-1185">Reference proteome</keyword>
<gene>
    <name evidence="1" type="ORF">V5O48_011501</name>
</gene>
<sequence>MQSPLTRQGVAPSTALSLLLGDVGRCALFEHLSPETLYSLGSTHGYFYQEIQRFWTNVYTYDRYFTPFISSGRLPDFWKRLLDANALVAGDVPLQFFARRGFENCHLEVCCRYTMAAGLLRFFEGIGYSGTVGKSSAYGEFVMEVHTLARVTEEGRERVVRIILTEGHPLQAVLAFGYSVRMNIITAHVAICLYPHETLYLKEAVVFDSDRRDSEEEKAAMSKYEELGWTVSFEPSVCSMFDERCGFVQNRSLADERTLIFPGPLGEDGWRDRSRVWVTAFKKLTVSSWSHSFVRNNRLRLVFDYEPHCTSAVGYCFSKATSMLRTHSNTALTPSRTPWVEDCVERGCSRGAIWEDVRAATTASGAHHRDVLDGVLARLVKSHFISRLPARGVTAYMLVGNLYPLFRCFRWHPWLVLVFPMDEGVISVKAVFIYESDEHGERASLRLRGFDTFTVEEFGFELIWANDGDHFDSLIAVSAPADASPAYSQLLSSEEDESLRRMIFGFDKLIREKVEGAVQRRQVEGCSLMTDCGTSWCGEGVDSVCRYLLDLYRVVSLDDVSMVVLSGRHPPGARGREVLTIVVDVPDEWLPPENSMLSFEPN</sequence>
<accession>A0ABR3F5U8</accession>
<dbReference type="Proteomes" id="UP001465976">
    <property type="component" value="Unassembled WGS sequence"/>
</dbReference>
<feature type="non-terminal residue" evidence="1">
    <location>
        <position position="602"/>
    </location>
</feature>
<proteinExistence type="predicted"/>
<comment type="caution">
    <text evidence="1">The sequence shown here is derived from an EMBL/GenBank/DDBJ whole genome shotgun (WGS) entry which is preliminary data.</text>
</comment>
<organism evidence="1 2">
    <name type="scientific">Marasmius crinis-equi</name>
    <dbReference type="NCBI Taxonomy" id="585013"/>
    <lineage>
        <taxon>Eukaryota</taxon>
        <taxon>Fungi</taxon>
        <taxon>Dikarya</taxon>
        <taxon>Basidiomycota</taxon>
        <taxon>Agaricomycotina</taxon>
        <taxon>Agaricomycetes</taxon>
        <taxon>Agaricomycetidae</taxon>
        <taxon>Agaricales</taxon>
        <taxon>Marasmiineae</taxon>
        <taxon>Marasmiaceae</taxon>
        <taxon>Marasmius</taxon>
    </lineage>
</organism>
<evidence type="ECO:0000313" key="2">
    <source>
        <dbReference type="Proteomes" id="UP001465976"/>
    </source>
</evidence>
<dbReference type="EMBL" id="JBAHYK010000931">
    <property type="protein sequence ID" value="KAL0570453.1"/>
    <property type="molecule type" value="Genomic_DNA"/>
</dbReference>
<reference evidence="1 2" key="1">
    <citation type="submission" date="2024-02" db="EMBL/GenBank/DDBJ databases">
        <title>A draft genome for the cacao thread blight pathogen Marasmius crinis-equi.</title>
        <authorList>
            <person name="Cohen S.P."/>
            <person name="Baruah I.K."/>
            <person name="Amoako-Attah I."/>
            <person name="Bukari Y."/>
            <person name="Meinhardt L.W."/>
            <person name="Bailey B.A."/>
        </authorList>
    </citation>
    <scope>NUCLEOTIDE SEQUENCE [LARGE SCALE GENOMIC DNA]</scope>
    <source>
        <strain evidence="1 2">GH-76</strain>
    </source>
</reference>
<protein>
    <submittedName>
        <fullName evidence="1">Uncharacterized protein</fullName>
    </submittedName>
</protein>
<name>A0ABR3F5U8_9AGAR</name>